<keyword evidence="1" id="KW-0472">Membrane</keyword>
<evidence type="ECO:0000256" key="1">
    <source>
        <dbReference type="SAM" id="Phobius"/>
    </source>
</evidence>
<evidence type="ECO:0000313" key="2">
    <source>
        <dbReference type="EMBL" id="OXE30119.1"/>
    </source>
</evidence>
<feature type="non-terminal residue" evidence="2">
    <location>
        <position position="1"/>
    </location>
</feature>
<dbReference type="STRING" id="670.ACZ92_00440"/>
<dbReference type="InterPro" id="IPR036259">
    <property type="entry name" value="MFS_trans_sf"/>
</dbReference>
<reference evidence="2 3" key="1">
    <citation type="journal article" date="2017" name="Appl. Environ. Microbiol.">
        <title>Parallel evolution of two clades of a major Atlantic endemic Vibrio parahaemolyticus pathogen lineage by independent acquisition of related pathogenicity islands.</title>
        <authorList>
            <person name="Xu F."/>
            <person name="Gonzalez-Escalona N."/>
            <person name="Drees K.P."/>
            <person name="Sebra R.P."/>
            <person name="Cooper V.S."/>
            <person name="Jones S.H."/>
            <person name="Whistler C.A."/>
        </authorList>
    </citation>
    <scope>NUCLEOTIDE SEQUENCE [LARGE SCALE GENOMIC DNA]</scope>
    <source>
        <strain evidence="2 3">MAVP-3</strain>
    </source>
</reference>
<comment type="caution">
    <text evidence="2">The sequence shown here is derived from an EMBL/GenBank/DDBJ whole genome shotgun (WGS) entry which is preliminary data.</text>
</comment>
<dbReference type="Proteomes" id="UP000214596">
    <property type="component" value="Unassembled WGS sequence"/>
</dbReference>
<name>A0A227J4T5_VIBPH</name>
<dbReference type="SUPFAM" id="SSF103473">
    <property type="entry name" value="MFS general substrate transporter"/>
    <property type="match status" value="1"/>
</dbReference>
<organism evidence="2 3">
    <name type="scientific">Vibrio parahaemolyticus</name>
    <dbReference type="NCBI Taxonomy" id="670"/>
    <lineage>
        <taxon>Bacteria</taxon>
        <taxon>Pseudomonadati</taxon>
        <taxon>Pseudomonadota</taxon>
        <taxon>Gammaproteobacteria</taxon>
        <taxon>Vibrionales</taxon>
        <taxon>Vibrionaceae</taxon>
        <taxon>Vibrio</taxon>
    </lineage>
</organism>
<dbReference type="AlphaFoldDB" id="A0A227J4T5"/>
<proteinExistence type="predicted"/>
<protein>
    <submittedName>
        <fullName evidence="2">MFS transporter</fullName>
    </submittedName>
</protein>
<evidence type="ECO:0000313" key="3">
    <source>
        <dbReference type="Proteomes" id="UP000214596"/>
    </source>
</evidence>
<feature type="transmembrane region" description="Helical" evidence="1">
    <location>
        <begin position="37"/>
        <end position="55"/>
    </location>
</feature>
<keyword evidence="1" id="KW-1133">Transmembrane helix</keyword>
<feature type="transmembrane region" description="Helical" evidence="1">
    <location>
        <begin position="75"/>
        <end position="94"/>
    </location>
</feature>
<keyword evidence="1" id="KW-0812">Transmembrane</keyword>
<gene>
    <name evidence="2" type="ORF">CA163_25030</name>
</gene>
<feature type="non-terminal residue" evidence="2">
    <location>
        <position position="116"/>
    </location>
</feature>
<dbReference type="Gene3D" id="1.20.1250.20">
    <property type="entry name" value="MFS general substrate transporter like domains"/>
    <property type="match status" value="1"/>
</dbReference>
<dbReference type="EMBL" id="NIXT01002541">
    <property type="protein sequence ID" value="OXE30119.1"/>
    <property type="molecule type" value="Genomic_DNA"/>
</dbReference>
<sequence length="116" mass="12744">IQTAILLAVMGSVMWIYRSWKTKSPIAPLWLLKDRNLMVSSLMIAVVSMAMFGLTTQQPMLLESLLDYPVSTTGLLMAPRGLASAAMLILVIKLNPQFDPRIKIVFGLSCIGIGSY</sequence>
<accession>A0A227J4T5</accession>